<comment type="caution">
    <text evidence="3">The sequence shown here is derived from an EMBL/GenBank/DDBJ whole genome shotgun (WGS) entry which is preliminary data.</text>
</comment>
<dbReference type="Pfam" id="PF00171">
    <property type="entry name" value="Aldedh"/>
    <property type="match status" value="1"/>
</dbReference>
<proteinExistence type="predicted"/>
<dbReference type="AlphaFoldDB" id="A0A9P4TMX9"/>
<name>A0A9P4TMX9_CURKU</name>
<feature type="domain" description="Aldehyde dehydrogenase" evidence="2">
    <location>
        <begin position="3"/>
        <end position="203"/>
    </location>
</feature>
<gene>
    <name evidence="3" type="ORF">E8E13_011600</name>
</gene>
<dbReference type="GO" id="GO:0004777">
    <property type="term" value="F:succinate-semialdehyde dehydrogenase (NAD+) activity"/>
    <property type="evidence" value="ECO:0007669"/>
    <property type="project" value="TreeGrafter"/>
</dbReference>
<accession>A0A9P4TMX9</accession>
<evidence type="ECO:0000313" key="3">
    <source>
        <dbReference type="EMBL" id="KAF3010080.1"/>
    </source>
</evidence>
<dbReference type="InterPro" id="IPR050740">
    <property type="entry name" value="Aldehyde_DH_Superfamily"/>
</dbReference>
<evidence type="ECO:0000259" key="2">
    <source>
        <dbReference type="Pfam" id="PF00171"/>
    </source>
</evidence>
<dbReference type="GO" id="GO:0009450">
    <property type="term" value="P:gamma-aminobutyric acid catabolic process"/>
    <property type="evidence" value="ECO:0007669"/>
    <property type="project" value="TreeGrafter"/>
</dbReference>
<protein>
    <recommendedName>
        <fullName evidence="2">Aldehyde dehydrogenase domain-containing protein</fullName>
    </recommendedName>
</protein>
<dbReference type="SUPFAM" id="SSF53720">
    <property type="entry name" value="ALDH-like"/>
    <property type="match status" value="1"/>
</dbReference>
<evidence type="ECO:0000256" key="1">
    <source>
        <dbReference type="ARBA" id="ARBA00023002"/>
    </source>
</evidence>
<dbReference type="Gene3D" id="3.40.605.10">
    <property type="entry name" value="Aldehyde Dehydrogenase, Chain A, domain 1"/>
    <property type="match status" value="1"/>
</dbReference>
<dbReference type="PANTHER" id="PTHR43353:SF6">
    <property type="entry name" value="CYTOPLASMIC ALDEHYDE DEHYDROGENASE (EUROFUNG)"/>
    <property type="match status" value="1"/>
</dbReference>
<sequence>MQCSVGAFLHSGQICMSTERILVHKSIFEPFCRQIKASSAEFFKSNQSSTALTMAQAAGVAKNKKLVGDAIAKGATLVYGDIHQSETTSYRLNPVIVGGVTKEMDLFYTESFGPSVSLIMVENDEEAVAIANDTDYGLSGAVFTESLARGLDIASKVESGAVHINSMTIHDEARLPHGGVKNSGWGRFNSQWGLDEFLKTKTVTFQTKGL</sequence>
<dbReference type="InterPro" id="IPR015590">
    <property type="entry name" value="Aldehyde_DH_dom"/>
</dbReference>
<dbReference type="Proteomes" id="UP000801428">
    <property type="component" value="Unassembled WGS sequence"/>
</dbReference>
<keyword evidence="1" id="KW-0560">Oxidoreductase</keyword>
<dbReference type="InterPro" id="IPR016162">
    <property type="entry name" value="Ald_DH_N"/>
</dbReference>
<dbReference type="InterPro" id="IPR016161">
    <property type="entry name" value="Ald_DH/histidinol_DH"/>
</dbReference>
<keyword evidence="4" id="KW-1185">Reference proteome</keyword>
<reference evidence="3" key="1">
    <citation type="submission" date="2019-04" db="EMBL/GenBank/DDBJ databases">
        <title>Sequencing of skin fungus with MAO and IRED activity.</title>
        <authorList>
            <person name="Marsaioli A.J."/>
            <person name="Bonatto J.M.C."/>
            <person name="Reis Junior O."/>
        </authorList>
    </citation>
    <scope>NUCLEOTIDE SEQUENCE</scope>
    <source>
        <strain evidence="3">30M1</strain>
    </source>
</reference>
<dbReference type="EMBL" id="SWKU01000002">
    <property type="protein sequence ID" value="KAF3010080.1"/>
    <property type="molecule type" value="Genomic_DNA"/>
</dbReference>
<organism evidence="3 4">
    <name type="scientific">Curvularia kusanoi</name>
    <name type="common">Cochliobolus kusanoi</name>
    <dbReference type="NCBI Taxonomy" id="90978"/>
    <lineage>
        <taxon>Eukaryota</taxon>
        <taxon>Fungi</taxon>
        <taxon>Dikarya</taxon>
        <taxon>Ascomycota</taxon>
        <taxon>Pezizomycotina</taxon>
        <taxon>Dothideomycetes</taxon>
        <taxon>Pleosporomycetidae</taxon>
        <taxon>Pleosporales</taxon>
        <taxon>Pleosporineae</taxon>
        <taxon>Pleosporaceae</taxon>
        <taxon>Curvularia</taxon>
    </lineage>
</organism>
<evidence type="ECO:0000313" key="4">
    <source>
        <dbReference type="Proteomes" id="UP000801428"/>
    </source>
</evidence>
<dbReference type="InterPro" id="IPR016163">
    <property type="entry name" value="Ald_DH_C"/>
</dbReference>
<dbReference type="OrthoDB" id="310895at2759"/>
<dbReference type="Gene3D" id="3.40.309.10">
    <property type="entry name" value="Aldehyde Dehydrogenase, Chain A, domain 2"/>
    <property type="match status" value="1"/>
</dbReference>
<dbReference type="PANTHER" id="PTHR43353">
    <property type="entry name" value="SUCCINATE-SEMIALDEHYDE DEHYDROGENASE, MITOCHONDRIAL"/>
    <property type="match status" value="1"/>
</dbReference>